<protein>
    <submittedName>
        <fullName evidence="4">Acyl transferase/acyl hydrolase/lysophospholipase</fullName>
    </submittedName>
</protein>
<dbReference type="GO" id="GO:0006633">
    <property type="term" value="P:fatty acid biosynthetic process"/>
    <property type="evidence" value="ECO:0007669"/>
    <property type="project" value="TreeGrafter"/>
</dbReference>
<gene>
    <name evidence="4" type="ORF">FB45DRAFT_1138585</name>
</gene>
<dbReference type="Gene3D" id="3.30.70.3290">
    <property type="match status" value="1"/>
</dbReference>
<dbReference type="InterPro" id="IPR014031">
    <property type="entry name" value="Ketoacyl_synth_C"/>
</dbReference>
<dbReference type="PANTHER" id="PTHR43775">
    <property type="entry name" value="FATTY ACID SYNTHASE"/>
    <property type="match status" value="1"/>
</dbReference>
<dbReference type="Pfam" id="PF02801">
    <property type="entry name" value="Ketoacyl-synt_C"/>
    <property type="match status" value="1"/>
</dbReference>
<dbReference type="InterPro" id="IPR016035">
    <property type="entry name" value="Acyl_Trfase/lysoPLipase"/>
</dbReference>
<accession>A0AAD7FTK9</accession>
<keyword evidence="5" id="KW-1185">Reference proteome</keyword>
<dbReference type="InterPro" id="IPR020841">
    <property type="entry name" value="PKS_Beta-ketoAc_synthase_dom"/>
</dbReference>
<organism evidence="4 5">
    <name type="scientific">Roridomyces roridus</name>
    <dbReference type="NCBI Taxonomy" id="1738132"/>
    <lineage>
        <taxon>Eukaryota</taxon>
        <taxon>Fungi</taxon>
        <taxon>Dikarya</taxon>
        <taxon>Basidiomycota</taxon>
        <taxon>Agaricomycotina</taxon>
        <taxon>Agaricomycetes</taxon>
        <taxon>Agaricomycetidae</taxon>
        <taxon>Agaricales</taxon>
        <taxon>Marasmiineae</taxon>
        <taxon>Mycenaceae</taxon>
        <taxon>Roridomyces</taxon>
    </lineage>
</organism>
<evidence type="ECO:0000259" key="3">
    <source>
        <dbReference type="PROSITE" id="PS52004"/>
    </source>
</evidence>
<keyword evidence="4" id="KW-0378">Hydrolase</keyword>
<dbReference type="SMART" id="SM00827">
    <property type="entry name" value="PKS_AT"/>
    <property type="match status" value="1"/>
</dbReference>
<dbReference type="InterPro" id="IPR016039">
    <property type="entry name" value="Thiolase-like"/>
</dbReference>
<dbReference type="SUPFAM" id="SSF52151">
    <property type="entry name" value="FabD/lysophospholipase-like"/>
    <property type="match status" value="1"/>
</dbReference>
<dbReference type="GO" id="GO:0004312">
    <property type="term" value="F:fatty acid synthase activity"/>
    <property type="evidence" value="ECO:0007669"/>
    <property type="project" value="TreeGrafter"/>
</dbReference>
<keyword evidence="1" id="KW-0596">Phosphopantetheine</keyword>
<dbReference type="SMART" id="SM00825">
    <property type="entry name" value="PKS_KS"/>
    <property type="match status" value="1"/>
</dbReference>
<dbReference type="Gene3D" id="3.40.366.10">
    <property type="entry name" value="Malonyl-Coenzyme A Acyl Carrier Protein, domain 2"/>
    <property type="match status" value="1"/>
</dbReference>
<dbReference type="SUPFAM" id="SSF53901">
    <property type="entry name" value="Thiolase-like"/>
    <property type="match status" value="1"/>
</dbReference>
<dbReference type="Proteomes" id="UP001221142">
    <property type="component" value="Unassembled WGS sequence"/>
</dbReference>
<dbReference type="Gene3D" id="3.40.47.10">
    <property type="match status" value="1"/>
</dbReference>
<dbReference type="InterPro" id="IPR014043">
    <property type="entry name" value="Acyl_transferase_dom"/>
</dbReference>
<evidence type="ECO:0000313" key="4">
    <source>
        <dbReference type="EMBL" id="KAJ7636736.1"/>
    </source>
</evidence>
<keyword evidence="4" id="KW-0808">Transferase</keyword>
<dbReference type="InterPro" id="IPR016036">
    <property type="entry name" value="Malonyl_transacylase_ACP-bd"/>
</dbReference>
<dbReference type="InterPro" id="IPR001227">
    <property type="entry name" value="Ac_transferase_dom_sf"/>
</dbReference>
<name>A0AAD7FTK9_9AGAR</name>
<evidence type="ECO:0000313" key="5">
    <source>
        <dbReference type="Proteomes" id="UP001221142"/>
    </source>
</evidence>
<dbReference type="PROSITE" id="PS52004">
    <property type="entry name" value="KS3_2"/>
    <property type="match status" value="1"/>
</dbReference>
<dbReference type="SUPFAM" id="SSF55048">
    <property type="entry name" value="Probable ACP-binding domain of malonyl-CoA ACP transacylase"/>
    <property type="match status" value="1"/>
</dbReference>
<comment type="caution">
    <text evidence="4">The sequence shown here is derived from an EMBL/GenBank/DDBJ whole genome shotgun (WGS) entry which is preliminary data.</text>
</comment>
<dbReference type="EMBL" id="JARKIF010000006">
    <property type="protein sequence ID" value="KAJ7636736.1"/>
    <property type="molecule type" value="Genomic_DNA"/>
</dbReference>
<feature type="domain" description="Ketosynthase family 3 (KS3)" evidence="3">
    <location>
        <begin position="1"/>
        <end position="188"/>
    </location>
</feature>
<evidence type="ECO:0000256" key="1">
    <source>
        <dbReference type="ARBA" id="ARBA00022450"/>
    </source>
</evidence>
<dbReference type="Gene3D" id="3.30.70.250">
    <property type="entry name" value="Malonyl-CoA ACP transacylase, ACP-binding"/>
    <property type="match status" value="1"/>
</dbReference>
<proteinExistence type="predicted"/>
<dbReference type="Pfam" id="PF22621">
    <property type="entry name" value="CurL-like_PKS_C"/>
    <property type="match status" value="1"/>
</dbReference>
<sequence>MVVDTRLKDAVAENDKIYGVIRGIEVNQSGLAHSITHPHTETQTTLLRQLLSNAGIEPHRVNLVEAHGTGTQAGDPSEMDSLRRVLAGNRTENNLLHVTSIKGNIGHPEAASGGASLAKVLLMLQHRRIPRQIGLETLNPRIPPLEPDHIVIDKTEVEWVPSHPGEPRVALLNNFGASGSNTALLVEEHIKQTAVASVPEDMFFVFGLSAKTPSAFEELRGKYINWLGGSTSASLSLADIAYTMTARRQIYRYRLAVSASSRKTLIEKLTSGTPVDVVPRRTDSLPANVVFVYSGNAGQYIGMGRRLYQDSTLFRACIDECEAILLEAGFAGMLQDIILGSGGLADLQEFEGYHAAIFALQYGLTQLWNSWGVKPTAVVGHSLGEYAALVTAGVITLKDALLLVAHRVRLMVQKCTANSTGMIAVNSNPEEILQLLRGFPELNIACYNSPVDCVVAGPLAQLEALKARLVGCKSVMLPMPFGCHSAAMTPLLDELTVLAGRISIQSPTIPVVSNVHGDVVLPGDASIFTADYFSRHEIVAWIELGPHTTCLPMLKANPAVTTETTIMSPSAASSLYRLFTTMICRGL</sequence>
<dbReference type="PANTHER" id="PTHR43775:SF37">
    <property type="entry name" value="SI:DKEY-61P9.11"/>
    <property type="match status" value="1"/>
</dbReference>
<dbReference type="AlphaFoldDB" id="A0AAD7FTK9"/>
<dbReference type="CDD" id="cd00833">
    <property type="entry name" value="PKS"/>
    <property type="match status" value="1"/>
</dbReference>
<dbReference type="GO" id="GO:0016787">
    <property type="term" value="F:hydrolase activity"/>
    <property type="evidence" value="ECO:0007669"/>
    <property type="project" value="UniProtKB-KW"/>
</dbReference>
<dbReference type="GO" id="GO:0044550">
    <property type="term" value="P:secondary metabolite biosynthetic process"/>
    <property type="evidence" value="ECO:0007669"/>
    <property type="project" value="TreeGrafter"/>
</dbReference>
<dbReference type="Pfam" id="PF00698">
    <property type="entry name" value="Acyl_transf_1"/>
    <property type="match status" value="1"/>
</dbReference>
<keyword evidence="2" id="KW-0597">Phosphoprotein</keyword>
<dbReference type="InterPro" id="IPR050091">
    <property type="entry name" value="PKS_NRPS_Biosynth_Enz"/>
</dbReference>
<evidence type="ECO:0000256" key="2">
    <source>
        <dbReference type="ARBA" id="ARBA00022553"/>
    </source>
</evidence>
<reference evidence="4" key="1">
    <citation type="submission" date="2023-03" db="EMBL/GenBank/DDBJ databases">
        <title>Massive genome expansion in bonnet fungi (Mycena s.s.) driven by repeated elements and novel gene families across ecological guilds.</title>
        <authorList>
            <consortium name="Lawrence Berkeley National Laboratory"/>
            <person name="Harder C.B."/>
            <person name="Miyauchi S."/>
            <person name="Viragh M."/>
            <person name="Kuo A."/>
            <person name="Thoen E."/>
            <person name="Andreopoulos B."/>
            <person name="Lu D."/>
            <person name="Skrede I."/>
            <person name="Drula E."/>
            <person name="Henrissat B."/>
            <person name="Morin E."/>
            <person name="Kohler A."/>
            <person name="Barry K."/>
            <person name="LaButti K."/>
            <person name="Morin E."/>
            <person name="Salamov A."/>
            <person name="Lipzen A."/>
            <person name="Mereny Z."/>
            <person name="Hegedus B."/>
            <person name="Baldrian P."/>
            <person name="Stursova M."/>
            <person name="Weitz H."/>
            <person name="Taylor A."/>
            <person name="Grigoriev I.V."/>
            <person name="Nagy L.G."/>
            <person name="Martin F."/>
            <person name="Kauserud H."/>
        </authorList>
    </citation>
    <scope>NUCLEOTIDE SEQUENCE</scope>
    <source>
        <strain evidence="4">9284</strain>
    </source>
</reference>